<keyword evidence="2 5" id="KW-0808">Transferase</keyword>
<proteinExistence type="predicted"/>
<evidence type="ECO:0000256" key="3">
    <source>
        <dbReference type="ARBA" id="ARBA00022691"/>
    </source>
</evidence>
<organism evidence="5 6">
    <name type="scientific">Niabella drilacis (strain DSM 25811 / CCM 8410 / CCUG 62505 / LMG 26954 / E90)</name>
    <dbReference type="NCBI Taxonomy" id="1285928"/>
    <lineage>
        <taxon>Bacteria</taxon>
        <taxon>Pseudomonadati</taxon>
        <taxon>Bacteroidota</taxon>
        <taxon>Chitinophagia</taxon>
        <taxon>Chitinophagales</taxon>
        <taxon>Chitinophagaceae</taxon>
        <taxon>Niabella</taxon>
    </lineage>
</organism>
<dbReference type="GO" id="GO:0032259">
    <property type="term" value="P:methylation"/>
    <property type="evidence" value="ECO:0007669"/>
    <property type="project" value="UniProtKB-KW"/>
</dbReference>
<accession>A0A1G6MY63</accession>
<reference evidence="6" key="1">
    <citation type="submission" date="2016-10" db="EMBL/GenBank/DDBJ databases">
        <authorList>
            <person name="Varghese N."/>
            <person name="Submissions S."/>
        </authorList>
    </citation>
    <scope>NUCLEOTIDE SEQUENCE [LARGE SCALE GENOMIC DNA]</scope>
    <source>
        <strain evidence="6">DSM 25811 / CCM 8410 / LMG 26954 / E90</strain>
    </source>
</reference>
<feature type="domain" description="Methyltransferase" evidence="4">
    <location>
        <begin position="22"/>
        <end position="124"/>
    </location>
</feature>
<dbReference type="SUPFAM" id="SSF53335">
    <property type="entry name" value="S-adenosyl-L-methionine-dependent methyltransferases"/>
    <property type="match status" value="1"/>
</dbReference>
<keyword evidence="1 5" id="KW-0489">Methyltransferase</keyword>
<dbReference type="STRING" id="1285928.SAMN04487894_10375"/>
<evidence type="ECO:0000313" key="6">
    <source>
        <dbReference type="Proteomes" id="UP000198757"/>
    </source>
</evidence>
<dbReference type="PANTHER" id="PTHR43464">
    <property type="entry name" value="METHYLTRANSFERASE"/>
    <property type="match status" value="1"/>
</dbReference>
<dbReference type="RefSeq" id="WP_218127704.1">
    <property type="nucleotide sequence ID" value="NZ_FMZO01000003.1"/>
</dbReference>
<evidence type="ECO:0000313" key="5">
    <source>
        <dbReference type="EMBL" id="SDC60184.1"/>
    </source>
</evidence>
<evidence type="ECO:0000256" key="2">
    <source>
        <dbReference type="ARBA" id="ARBA00022679"/>
    </source>
</evidence>
<dbReference type="AlphaFoldDB" id="A0A1G6MY63"/>
<gene>
    <name evidence="5" type="ORF">SAMN04487894_10375</name>
</gene>
<name>A0A1G6MY63_NIADE</name>
<dbReference type="PANTHER" id="PTHR43464:SF19">
    <property type="entry name" value="UBIQUINONE BIOSYNTHESIS O-METHYLTRANSFERASE, MITOCHONDRIAL"/>
    <property type="match status" value="1"/>
</dbReference>
<dbReference type="InterPro" id="IPR041698">
    <property type="entry name" value="Methyltransf_25"/>
</dbReference>
<keyword evidence="6" id="KW-1185">Reference proteome</keyword>
<dbReference type="Pfam" id="PF13649">
    <property type="entry name" value="Methyltransf_25"/>
    <property type="match status" value="1"/>
</dbReference>
<dbReference type="InterPro" id="IPR029063">
    <property type="entry name" value="SAM-dependent_MTases_sf"/>
</dbReference>
<dbReference type="CDD" id="cd02440">
    <property type="entry name" value="AdoMet_MTases"/>
    <property type="match status" value="1"/>
</dbReference>
<sequence length="143" mass="15257">MQLSPRLAAIVNALPLWPGIRVLEIGCGPGVAAREIAKRIGNGYILGIDRSAKAIQQARKSALAGIAPGILEFQQIAVEDFKLPAGDPPFDLAFAVRVGALDGRHPQLEQQALANIAKALTKTGRLFIDGSNPLKELSLLPYR</sequence>
<keyword evidence="3" id="KW-0949">S-adenosyl-L-methionine</keyword>
<dbReference type="Gene3D" id="3.40.50.150">
    <property type="entry name" value="Vaccinia Virus protein VP39"/>
    <property type="match status" value="1"/>
</dbReference>
<evidence type="ECO:0000259" key="4">
    <source>
        <dbReference type="Pfam" id="PF13649"/>
    </source>
</evidence>
<dbReference type="GO" id="GO:0008168">
    <property type="term" value="F:methyltransferase activity"/>
    <property type="evidence" value="ECO:0007669"/>
    <property type="project" value="UniProtKB-KW"/>
</dbReference>
<dbReference type="EMBL" id="FMZO01000003">
    <property type="protein sequence ID" value="SDC60184.1"/>
    <property type="molecule type" value="Genomic_DNA"/>
</dbReference>
<evidence type="ECO:0000256" key="1">
    <source>
        <dbReference type="ARBA" id="ARBA00022603"/>
    </source>
</evidence>
<protein>
    <submittedName>
        <fullName evidence="5">Methyltransferase domain-containing protein</fullName>
    </submittedName>
</protein>
<dbReference type="Proteomes" id="UP000198757">
    <property type="component" value="Unassembled WGS sequence"/>
</dbReference>